<organism evidence="1 2">
    <name type="scientific">Phytophthora megakarya</name>
    <dbReference type="NCBI Taxonomy" id="4795"/>
    <lineage>
        <taxon>Eukaryota</taxon>
        <taxon>Sar</taxon>
        <taxon>Stramenopiles</taxon>
        <taxon>Oomycota</taxon>
        <taxon>Peronosporomycetes</taxon>
        <taxon>Peronosporales</taxon>
        <taxon>Peronosporaceae</taxon>
        <taxon>Phytophthora</taxon>
    </lineage>
</organism>
<dbReference type="Proteomes" id="UP000198211">
    <property type="component" value="Unassembled WGS sequence"/>
</dbReference>
<accession>A0A225VKG9</accession>
<protein>
    <submittedName>
        <fullName evidence="1">Uncharacterized protein</fullName>
    </submittedName>
</protein>
<gene>
    <name evidence="1" type="ORF">PHMEG_00021911</name>
</gene>
<proteinExistence type="predicted"/>
<keyword evidence="2" id="KW-1185">Reference proteome</keyword>
<evidence type="ECO:0000313" key="2">
    <source>
        <dbReference type="Proteomes" id="UP000198211"/>
    </source>
</evidence>
<evidence type="ECO:0000313" key="1">
    <source>
        <dbReference type="EMBL" id="OWZ05913.1"/>
    </source>
</evidence>
<name>A0A225VKG9_9STRA</name>
<dbReference type="AlphaFoldDB" id="A0A225VKG9"/>
<dbReference type="EMBL" id="NBNE01004199">
    <property type="protein sequence ID" value="OWZ05913.1"/>
    <property type="molecule type" value="Genomic_DNA"/>
</dbReference>
<reference evidence="2" key="1">
    <citation type="submission" date="2017-03" db="EMBL/GenBank/DDBJ databases">
        <title>Phytopthora megakarya and P. palmivora, two closely related causual agents of cacao black pod achieved similar genome size and gene model numbers by different mechanisms.</title>
        <authorList>
            <person name="Ali S."/>
            <person name="Shao J."/>
            <person name="Larry D.J."/>
            <person name="Kronmiller B."/>
            <person name="Shen D."/>
            <person name="Strem M.D."/>
            <person name="Melnick R.L."/>
            <person name="Guiltinan M.J."/>
            <person name="Tyler B.M."/>
            <person name="Meinhardt L.W."/>
            <person name="Bailey B.A."/>
        </authorList>
    </citation>
    <scope>NUCLEOTIDE SEQUENCE [LARGE SCALE GENOMIC DNA]</scope>
    <source>
        <strain evidence="2">zdho120</strain>
    </source>
</reference>
<feature type="non-terminal residue" evidence="1">
    <location>
        <position position="1"/>
    </location>
</feature>
<comment type="caution">
    <text evidence="1">The sequence shown here is derived from an EMBL/GenBank/DDBJ whole genome shotgun (WGS) entry which is preliminary data.</text>
</comment>
<sequence length="120" mass="12984">NLVPYLLGLSGMNTRTGLYLLRLGIIPSSNKITFPSRQPRLKVFSTACNTGRSFQALSKCAPLSLLSLKCRNCVIASKRPRFMKRENVPRGMASSSSVAQCLARPSRIGAIARANSSAIT</sequence>